<protein>
    <submittedName>
        <fullName evidence="4">Flagellar biosynthesis protein FlhG</fullName>
    </submittedName>
</protein>
<dbReference type="GO" id="GO:0005829">
    <property type="term" value="C:cytosol"/>
    <property type="evidence" value="ECO:0007669"/>
    <property type="project" value="TreeGrafter"/>
</dbReference>
<name>I6ZTL7_MELRP</name>
<proteinExistence type="predicted"/>
<keyword evidence="2" id="KW-0067">ATP-binding</keyword>
<dbReference type="KEGG" id="mro:MROS_2149"/>
<evidence type="ECO:0000256" key="1">
    <source>
        <dbReference type="ARBA" id="ARBA00022741"/>
    </source>
</evidence>
<reference evidence="4 5" key="1">
    <citation type="journal article" date="2013" name="PLoS ONE">
        <title>Genomic analysis of Melioribacter roseus, facultatively anaerobic organotrophic bacterium representing a novel deep lineage within Bacteriodetes/Chlorobi group.</title>
        <authorList>
            <person name="Kadnikov V.V."/>
            <person name="Mardanov A.V."/>
            <person name="Podosokorskaya O.A."/>
            <person name="Gavrilov S.N."/>
            <person name="Kublanov I.V."/>
            <person name="Beletsky A.V."/>
            <person name="Bonch-Osmolovskaya E.A."/>
            <person name="Ravin N.V."/>
        </authorList>
    </citation>
    <scope>NUCLEOTIDE SEQUENCE [LARGE SCALE GENOMIC DNA]</scope>
    <source>
        <strain evidence="5">JCM 17771 / P3M-2</strain>
    </source>
</reference>
<dbReference type="Proteomes" id="UP000009011">
    <property type="component" value="Chromosome"/>
</dbReference>
<dbReference type="Pfam" id="PF13614">
    <property type="entry name" value="AAA_31"/>
    <property type="match status" value="1"/>
</dbReference>
<keyword evidence="5" id="KW-1185">Reference proteome</keyword>
<accession>I6ZTL7</accession>
<keyword evidence="4" id="KW-0282">Flagellum</keyword>
<dbReference type="RefSeq" id="WP_014856811.1">
    <property type="nucleotide sequence ID" value="NC_018178.1"/>
</dbReference>
<organism evidence="4 5">
    <name type="scientific">Melioribacter roseus (strain DSM 23840 / JCM 17771 / VKM B-2668 / P3M-2)</name>
    <dbReference type="NCBI Taxonomy" id="1191523"/>
    <lineage>
        <taxon>Bacteria</taxon>
        <taxon>Pseudomonadati</taxon>
        <taxon>Ignavibacteriota</taxon>
        <taxon>Ignavibacteria</taxon>
        <taxon>Ignavibacteriales</taxon>
        <taxon>Melioribacteraceae</taxon>
        <taxon>Melioribacter</taxon>
    </lineage>
</organism>
<dbReference type="GO" id="GO:0009898">
    <property type="term" value="C:cytoplasmic side of plasma membrane"/>
    <property type="evidence" value="ECO:0007669"/>
    <property type="project" value="TreeGrafter"/>
</dbReference>
<dbReference type="STRING" id="1191523.MROS_2149"/>
<dbReference type="GO" id="GO:0005524">
    <property type="term" value="F:ATP binding"/>
    <property type="evidence" value="ECO:0007669"/>
    <property type="project" value="UniProtKB-KW"/>
</dbReference>
<dbReference type="InterPro" id="IPR025669">
    <property type="entry name" value="AAA_dom"/>
</dbReference>
<dbReference type="PANTHER" id="PTHR43384">
    <property type="entry name" value="SEPTUM SITE-DETERMINING PROTEIN MIND HOMOLOG, CHLOROPLASTIC-RELATED"/>
    <property type="match status" value="1"/>
</dbReference>
<dbReference type="HOGENOM" id="CLU_037612_0_0_10"/>
<keyword evidence="1" id="KW-0547">Nucleotide-binding</keyword>
<evidence type="ECO:0000313" key="5">
    <source>
        <dbReference type="Proteomes" id="UP000009011"/>
    </source>
</evidence>
<dbReference type="EMBL" id="CP003557">
    <property type="protein sequence ID" value="AFN75379.1"/>
    <property type="molecule type" value="Genomic_DNA"/>
</dbReference>
<evidence type="ECO:0000313" key="4">
    <source>
        <dbReference type="EMBL" id="AFN75379.1"/>
    </source>
</evidence>
<dbReference type="PIRSF" id="PIRSF003092">
    <property type="entry name" value="MinD"/>
    <property type="match status" value="1"/>
</dbReference>
<dbReference type="GO" id="GO:0051782">
    <property type="term" value="P:negative regulation of cell division"/>
    <property type="evidence" value="ECO:0007669"/>
    <property type="project" value="TreeGrafter"/>
</dbReference>
<dbReference type="Gene3D" id="3.40.50.300">
    <property type="entry name" value="P-loop containing nucleotide triphosphate hydrolases"/>
    <property type="match status" value="1"/>
</dbReference>
<dbReference type="SUPFAM" id="SSF52540">
    <property type="entry name" value="P-loop containing nucleoside triphosphate hydrolases"/>
    <property type="match status" value="1"/>
</dbReference>
<dbReference type="InterPro" id="IPR025501">
    <property type="entry name" value="MinD_FleN"/>
</dbReference>
<keyword evidence="4" id="KW-0969">Cilium</keyword>
<gene>
    <name evidence="4" type="ordered locus">MROS_2149</name>
</gene>
<feature type="domain" description="AAA" evidence="3">
    <location>
        <begin position="25"/>
        <end position="182"/>
    </location>
</feature>
<dbReference type="AlphaFoldDB" id="I6ZTL7"/>
<dbReference type="PANTHER" id="PTHR43384:SF4">
    <property type="entry name" value="CELLULOSE BIOSYNTHESIS PROTEIN BCSQ-RELATED"/>
    <property type="match status" value="1"/>
</dbReference>
<evidence type="ECO:0000256" key="2">
    <source>
        <dbReference type="ARBA" id="ARBA00022840"/>
    </source>
</evidence>
<dbReference type="InterPro" id="IPR027417">
    <property type="entry name" value="P-loop_NTPase"/>
</dbReference>
<dbReference type="GO" id="GO:0016887">
    <property type="term" value="F:ATP hydrolysis activity"/>
    <property type="evidence" value="ECO:0007669"/>
    <property type="project" value="TreeGrafter"/>
</dbReference>
<evidence type="ECO:0000259" key="3">
    <source>
        <dbReference type="Pfam" id="PF13614"/>
    </source>
</evidence>
<keyword evidence="4" id="KW-0966">Cell projection</keyword>
<sequence length="286" mass="32654">MNDQVKRLLELRRLQNNREGKTALVVSVCSGKGGTGKSFVSLNLAYKLARLNKKVLVVDFDFNLSNLHLLLNETVREPLSDFFNQKVTFDELIYRYNDNLHLIFGDSGSNNFPKITNDLIEYFFIHLEKASRNYDFVFIDSAAGADSNTMYQISRSDLNLIVASPEPTAIMDAYVLIKLITEQSVDKRYMNMPENIIIINKADDKEEGEQAFQNLSTAVRHFLNKEIMLLGVIGHDRTAYKSITNQELLVEHYPNSMAALQIDDLARRFLNIAQMANNSQFLNQKS</sequence>
<dbReference type="InterPro" id="IPR050625">
    <property type="entry name" value="ParA/MinD_ATPase"/>
</dbReference>
<dbReference type="PATRIC" id="fig|1191523.3.peg.2273"/>
<dbReference type="OrthoDB" id="9794577at2"/>
<dbReference type="eggNOG" id="COG0455">
    <property type="taxonomic scope" value="Bacteria"/>
</dbReference>